<dbReference type="EC" id="6.2.1.54" evidence="7"/>
<feature type="binding site" evidence="7">
    <location>
        <position position="196"/>
    </location>
    <ligand>
        <name>D-alanine</name>
        <dbReference type="ChEBI" id="CHEBI:57416"/>
    </ligand>
</feature>
<dbReference type="Gene3D" id="3.30.300.30">
    <property type="match status" value="1"/>
</dbReference>
<comment type="function">
    <text evidence="5 7">Catalyzes the first step in the D-alanylation of lipoteichoic acid (LTA), the activation of D-alanine and its transfer onto the D-alanyl carrier protein (Dcp) DltC. In an ATP-dependent two-step reaction, forms a high energy D-alanyl-AMP intermediate, followed by transfer of the D-alanyl residue as a thiol ester to the phosphopantheinyl prosthetic group of the Dcp. D-alanylation of LTA plays an important role in modulating the properties of the cell wall in Gram-positive bacteria, influencing the net charge of the cell wall.</text>
</comment>
<dbReference type="InterPro" id="IPR010071">
    <property type="entry name" value="AA_adenyl_dom"/>
</dbReference>
<dbReference type="NCBIfam" id="TIGR01734">
    <property type="entry name" value="D-ala-DACP-lig"/>
    <property type="match status" value="1"/>
</dbReference>
<dbReference type="GO" id="GO:0047473">
    <property type="term" value="F:D-alanine [D-alanyl carrier protein] ligase activity"/>
    <property type="evidence" value="ECO:0007669"/>
    <property type="project" value="UniProtKB-UniRule"/>
</dbReference>
<dbReference type="GO" id="GO:0005737">
    <property type="term" value="C:cytoplasm"/>
    <property type="evidence" value="ECO:0007669"/>
    <property type="project" value="UniProtKB-SubCell"/>
</dbReference>
<dbReference type="NCBIfam" id="NF003417">
    <property type="entry name" value="PRK04813.1"/>
    <property type="match status" value="1"/>
</dbReference>
<dbReference type="Pfam" id="PF00501">
    <property type="entry name" value="AMP-binding"/>
    <property type="match status" value="1"/>
</dbReference>
<dbReference type="InterPro" id="IPR010072">
    <property type="entry name" value="DltA"/>
</dbReference>
<evidence type="ECO:0000256" key="2">
    <source>
        <dbReference type="ARBA" id="ARBA00022598"/>
    </source>
</evidence>
<keyword evidence="1 7" id="KW-0963">Cytoplasm</keyword>
<dbReference type="Pfam" id="PF13193">
    <property type="entry name" value="AMP-binding_C"/>
    <property type="match status" value="1"/>
</dbReference>
<dbReference type="Gene3D" id="3.40.50.12780">
    <property type="entry name" value="N-terminal domain of ligase-like"/>
    <property type="match status" value="1"/>
</dbReference>
<organism evidence="10 11">
    <name type="scientific">Ligilactobacillus equi DSM 15833 = JCM 10991</name>
    <dbReference type="NCBI Taxonomy" id="1423740"/>
    <lineage>
        <taxon>Bacteria</taxon>
        <taxon>Bacillati</taxon>
        <taxon>Bacillota</taxon>
        <taxon>Bacilli</taxon>
        <taxon>Lactobacillales</taxon>
        <taxon>Lactobacillaceae</taxon>
        <taxon>Ligilactobacillus</taxon>
    </lineage>
</organism>
<dbReference type="InterPro" id="IPR042099">
    <property type="entry name" value="ANL_N_sf"/>
</dbReference>
<keyword evidence="4 7" id="KW-0067">ATP-binding</keyword>
<accession>A0A0R1TPB6</accession>
<dbReference type="Proteomes" id="UP000051048">
    <property type="component" value="Unassembled WGS sequence"/>
</dbReference>
<feature type="binding site" evidence="7">
    <location>
        <begin position="394"/>
        <end position="397"/>
    </location>
    <ligand>
        <name>ATP</name>
        <dbReference type="ChEBI" id="CHEBI:30616"/>
    </ligand>
</feature>
<comment type="subcellular location">
    <subcellularLocation>
        <location evidence="7">Cytoplasm</location>
    </subcellularLocation>
</comment>
<keyword evidence="3 7" id="KW-0547">Nucleotide-binding</keyword>
<evidence type="ECO:0000256" key="5">
    <source>
        <dbReference type="ARBA" id="ARBA00054605"/>
    </source>
</evidence>
<dbReference type="InterPro" id="IPR000873">
    <property type="entry name" value="AMP-dep_synth/lig_dom"/>
</dbReference>
<comment type="catalytic activity">
    <reaction evidence="7">
        <text>holo-[D-alanyl-carrier protein] + D-alanine + ATP = D-alanyl-[D-alanyl-carrier protein] + AMP + diphosphate</text>
        <dbReference type="Rhea" id="RHEA:55132"/>
        <dbReference type="Rhea" id="RHEA-COMP:14102"/>
        <dbReference type="Rhea" id="RHEA-COMP:14103"/>
        <dbReference type="ChEBI" id="CHEBI:30616"/>
        <dbReference type="ChEBI" id="CHEBI:33019"/>
        <dbReference type="ChEBI" id="CHEBI:57416"/>
        <dbReference type="ChEBI" id="CHEBI:64479"/>
        <dbReference type="ChEBI" id="CHEBI:138620"/>
        <dbReference type="ChEBI" id="CHEBI:456215"/>
        <dbReference type="EC" id="6.2.1.54"/>
    </reaction>
</comment>
<dbReference type="NCBIfam" id="TIGR01733">
    <property type="entry name" value="AA-adenyl-dom"/>
    <property type="match status" value="1"/>
</dbReference>
<evidence type="ECO:0000256" key="1">
    <source>
        <dbReference type="ARBA" id="ARBA00022490"/>
    </source>
</evidence>
<evidence type="ECO:0000313" key="11">
    <source>
        <dbReference type="Proteomes" id="UP000051048"/>
    </source>
</evidence>
<proteinExistence type="inferred from homology"/>
<evidence type="ECO:0000259" key="8">
    <source>
        <dbReference type="Pfam" id="PF00501"/>
    </source>
</evidence>
<evidence type="ECO:0000313" key="10">
    <source>
        <dbReference type="EMBL" id="KRL83191.1"/>
    </source>
</evidence>
<feature type="binding site" evidence="7">
    <location>
        <position position="382"/>
    </location>
    <ligand>
        <name>ATP</name>
        <dbReference type="ChEBI" id="CHEBI:30616"/>
    </ligand>
</feature>
<keyword evidence="2 7" id="KW-0436">Ligase</keyword>
<dbReference type="InterPro" id="IPR045851">
    <property type="entry name" value="AMP-bd_C_sf"/>
</dbReference>
<dbReference type="UniPathway" id="UPA00556"/>
<dbReference type="GO" id="GO:0005524">
    <property type="term" value="F:ATP binding"/>
    <property type="evidence" value="ECO:0007669"/>
    <property type="project" value="UniProtKB-KW"/>
</dbReference>
<feature type="binding site" evidence="7">
    <location>
        <position position="300"/>
    </location>
    <ligand>
        <name>D-alanine</name>
        <dbReference type="ChEBI" id="CHEBI:57416"/>
    </ligand>
</feature>
<dbReference type="FunFam" id="3.30.300.30:FF:000012">
    <property type="entry name" value="D-alanine--D-alanyl carrier protein ligase"/>
    <property type="match status" value="1"/>
</dbReference>
<dbReference type="InterPro" id="IPR020845">
    <property type="entry name" value="AMP-binding_CS"/>
</dbReference>
<dbReference type="InterPro" id="IPR025110">
    <property type="entry name" value="AMP-bd_C"/>
</dbReference>
<feature type="binding site" evidence="7">
    <location>
        <position position="493"/>
    </location>
    <ligand>
        <name>ATP</name>
        <dbReference type="ChEBI" id="CHEBI:30616"/>
    </ligand>
</feature>
<dbReference type="CDD" id="cd05945">
    <property type="entry name" value="DltA"/>
    <property type="match status" value="1"/>
</dbReference>
<feature type="binding site" evidence="7">
    <location>
        <position position="493"/>
    </location>
    <ligand>
        <name>D-alanine</name>
        <dbReference type="ChEBI" id="CHEBI:57416"/>
    </ligand>
</feature>
<dbReference type="GO" id="GO:0070395">
    <property type="term" value="P:lipoteichoic acid biosynthetic process"/>
    <property type="evidence" value="ECO:0007669"/>
    <property type="project" value="UniProtKB-UniRule"/>
</dbReference>
<evidence type="ECO:0000256" key="6">
    <source>
        <dbReference type="ARBA" id="ARBA00061336"/>
    </source>
</evidence>
<evidence type="ECO:0000256" key="4">
    <source>
        <dbReference type="ARBA" id="ARBA00022840"/>
    </source>
</evidence>
<dbReference type="InterPro" id="IPR044507">
    <property type="entry name" value="DltA-like"/>
</dbReference>
<dbReference type="PROSITE" id="PS00455">
    <property type="entry name" value="AMP_BINDING"/>
    <property type="match status" value="1"/>
</dbReference>
<evidence type="ECO:0000256" key="3">
    <source>
        <dbReference type="ARBA" id="ARBA00022741"/>
    </source>
</evidence>
<dbReference type="RefSeq" id="WP_025020986.1">
    <property type="nucleotide sequence ID" value="NZ_AZFH01000015.1"/>
</dbReference>
<feature type="binding site" evidence="7">
    <location>
        <begin position="151"/>
        <end position="152"/>
    </location>
    <ligand>
        <name>ATP</name>
        <dbReference type="ChEBI" id="CHEBI:30616"/>
    </ligand>
</feature>
<feature type="binding site" evidence="7">
    <location>
        <begin position="291"/>
        <end position="296"/>
    </location>
    <ligand>
        <name>ATP</name>
        <dbReference type="ChEBI" id="CHEBI:30616"/>
    </ligand>
</feature>
<reference evidence="10 11" key="1">
    <citation type="journal article" date="2015" name="Genome Announc.">
        <title>Expanding the biotechnology potential of lactobacilli through comparative genomics of 213 strains and associated genera.</title>
        <authorList>
            <person name="Sun Z."/>
            <person name="Harris H.M."/>
            <person name="McCann A."/>
            <person name="Guo C."/>
            <person name="Argimon S."/>
            <person name="Zhang W."/>
            <person name="Yang X."/>
            <person name="Jeffery I.B."/>
            <person name="Cooney J.C."/>
            <person name="Kagawa T.F."/>
            <person name="Liu W."/>
            <person name="Song Y."/>
            <person name="Salvetti E."/>
            <person name="Wrobel A."/>
            <person name="Rasinkangas P."/>
            <person name="Parkhill J."/>
            <person name="Rea M.C."/>
            <person name="O'Sullivan O."/>
            <person name="Ritari J."/>
            <person name="Douillard F.P."/>
            <person name="Paul Ross R."/>
            <person name="Yang R."/>
            <person name="Briner A.E."/>
            <person name="Felis G.E."/>
            <person name="de Vos W.M."/>
            <person name="Barrangou R."/>
            <person name="Klaenhammer T.R."/>
            <person name="Caufield P.W."/>
            <person name="Cui Y."/>
            <person name="Zhang H."/>
            <person name="O'Toole P.W."/>
        </authorList>
    </citation>
    <scope>NUCLEOTIDE SEQUENCE [LARGE SCALE GENOMIC DNA]</scope>
    <source>
        <strain evidence="10 11">DSM 15833</strain>
    </source>
</reference>
<comment type="similarity">
    <text evidence="6 7">Belongs to the ATP-dependent AMP-binding enzyme family. DltA subfamily.</text>
</comment>
<dbReference type="HAMAP" id="MF_00593">
    <property type="entry name" value="DltA"/>
    <property type="match status" value="1"/>
</dbReference>
<dbReference type="STRING" id="1423740.FC36_GL000759"/>
<comment type="caution">
    <text evidence="10">The sequence shown here is derived from an EMBL/GenBank/DDBJ whole genome shotgun (WGS) entry which is preliminary data.</text>
</comment>
<dbReference type="AlphaFoldDB" id="A0A0R1TPB6"/>
<protein>
    <recommendedName>
        <fullName evidence="7">D-alanine--D-alanyl carrier protein ligase</fullName>
        <shortName evidence="7">DCL</shortName>
        <ecNumber evidence="7">6.2.1.54</ecNumber>
    </recommendedName>
    <alternativeName>
        <fullName evidence="7">D-alanine--poly(phosphoribitol) ligase subunit 1</fullName>
    </alternativeName>
    <alternativeName>
        <fullName evidence="7">D-alanine-activating enzyme</fullName>
        <shortName evidence="7">DAE</shortName>
    </alternativeName>
</protein>
<sequence>MENILTQIDQWAVTDPNRVCYDYLGHSYTYGQLKEKSDNLAAALEKMELPQHAPILIFGGQDFNVLVTFLASVKSGHAYIPVDIHSPLSRIQIINEIATPAAIINLSDSKLNITADRVLDKAEILALIAQKGQISPENFVHDEETFYIIFTSGTTGKPKGVQISANNLQSFLTWMQTDFNLEEGENFLAQAPYSFDLSVMSLYPSLTTGSKLSVLPPEVTNNFKELFTRLPKLALSTWVSTPSFMEICLLQPTFNAQNLPSLKHFIFCGEELTKKTAQELKTRFPTSHIFNTYGPTEATVAVSQVELSQQIFDQYTRLPIGYVKDDCHVVLVDEDLNEVQPGQQGEILIQGPGLSKCYLNNPEKTNQAFIDFQGKRAYRTGDLGSMTDDGLLLYGGRVDFQVKMHGFRIELEDVDHHLNRVKLISQAITIPKHDKNKKVTQLIAYAVVKENDYPSNLALAKAIKEEMATFTMEYMIPQRFVFVDSLPLSVNGKIDRKKLIAEVNHD</sequence>
<gene>
    <name evidence="7" type="primary">dltA</name>
    <name evidence="10" type="ORF">FC36_GL000759</name>
</gene>
<name>A0A0R1TPB6_9LACO</name>
<dbReference type="EMBL" id="AZFH01000015">
    <property type="protein sequence ID" value="KRL83191.1"/>
    <property type="molecule type" value="Genomic_DNA"/>
</dbReference>
<comment type="pathway">
    <text evidence="7">Cell wall biogenesis; lipoteichoic acid biosynthesis.</text>
</comment>
<feature type="domain" description="AMP-binding enzyme C-terminal" evidence="9">
    <location>
        <begin position="416"/>
        <end position="493"/>
    </location>
</feature>
<dbReference type="OrthoDB" id="9765680at2"/>
<dbReference type="PATRIC" id="fig|1423740.3.peg.806"/>
<evidence type="ECO:0000259" key="9">
    <source>
        <dbReference type="Pfam" id="PF13193"/>
    </source>
</evidence>
<dbReference type="PANTHER" id="PTHR45398:SF1">
    <property type="entry name" value="ENZYME, PUTATIVE (JCVI)-RELATED"/>
    <property type="match status" value="1"/>
</dbReference>
<dbReference type="PANTHER" id="PTHR45398">
    <property type="match status" value="1"/>
</dbReference>
<evidence type="ECO:0000256" key="7">
    <source>
        <dbReference type="HAMAP-Rule" id="MF_00593"/>
    </source>
</evidence>
<feature type="domain" description="AMP-dependent synthetase/ligase" evidence="8">
    <location>
        <begin position="9"/>
        <end position="359"/>
    </location>
</feature>
<dbReference type="SUPFAM" id="SSF56801">
    <property type="entry name" value="Acetyl-CoA synthetase-like"/>
    <property type="match status" value="1"/>
</dbReference>